<name>A0A7S2TX56_9EUKA</name>
<evidence type="ECO:0000256" key="4">
    <source>
        <dbReference type="ARBA" id="ARBA00009439"/>
    </source>
</evidence>
<protein>
    <recommendedName>
        <fullName evidence="5">DNA repair protein RAD50</fullName>
    </recommendedName>
</protein>
<keyword evidence="9" id="KW-0227">DNA damage</keyword>
<feature type="coiled-coil region" evidence="19">
    <location>
        <begin position="60"/>
        <end position="87"/>
    </location>
</feature>
<evidence type="ECO:0000256" key="7">
    <source>
        <dbReference type="ARBA" id="ARBA00022723"/>
    </source>
</evidence>
<evidence type="ECO:0000256" key="1">
    <source>
        <dbReference type="ARBA" id="ARBA00001947"/>
    </source>
</evidence>
<evidence type="ECO:0000256" key="17">
    <source>
        <dbReference type="ARBA" id="ARBA00023254"/>
    </source>
</evidence>
<comment type="subcellular location">
    <subcellularLocation>
        <location evidence="3">Chromosome</location>
    </subcellularLocation>
    <subcellularLocation>
        <location evidence="2">Nucleus</location>
    </subcellularLocation>
</comment>
<dbReference type="GO" id="GO:0003691">
    <property type="term" value="F:double-stranded telomeric DNA binding"/>
    <property type="evidence" value="ECO:0007669"/>
    <property type="project" value="TreeGrafter"/>
</dbReference>
<dbReference type="EMBL" id="HBHP01026478">
    <property type="protein sequence ID" value="CAD9772443.1"/>
    <property type="molecule type" value="Transcribed_RNA"/>
</dbReference>
<keyword evidence="11" id="KW-0862">Zinc</keyword>
<evidence type="ECO:0000256" key="13">
    <source>
        <dbReference type="ARBA" id="ARBA00022842"/>
    </source>
</evidence>
<keyword evidence="7" id="KW-0479">Metal-binding</keyword>
<evidence type="ECO:0000256" key="19">
    <source>
        <dbReference type="SAM" id="Coils"/>
    </source>
</evidence>
<keyword evidence="14 19" id="KW-0175">Coiled coil</keyword>
<keyword evidence="16" id="KW-0539">Nucleus</keyword>
<evidence type="ECO:0000256" key="14">
    <source>
        <dbReference type="ARBA" id="ARBA00023054"/>
    </source>
</evidence>
<keyword evidence="12" id="KW-0067">ATP-binding</keyword>
<sequence length="299" mass="35081">MEDLGQKRELLQKIDLMLVYREKSAAVIRVKKGILKMKEELKILGGADLAGSTEQVRAKVQEYQSRIDQITGKIETQREQIRHHRSELRTTRLKNIAERHRRALIECQATKLALKDLEIYSKALEKALMEFHSAKMAEINEVLRDYWQTTYCGNDIEEIQIQSNHTQEIKGRRQYNYRVIMKQRDTELDMRGRCSAGQKVLASLLIRLALAETFCTRCGVLALDEPTTNLDQANIRQFARALNEIIEKRAKQENFQIIIITHDEEFVDMLGQRDHCDYYYRVYKDEEQCSRIKQQPFNA</sequence>
<evidence type="ECO:0000313" key="20">
    <source>
        <dbReference type="EMBL" id="CAD9772443.1"/>
    </source>
</evidence>
<dbReference type="GO" id="GO:0000722">
    <property type="term" value="P:telomere maintenance via recombination"/>
    <property type="evidence" value="ECO:0007669"/>
    <property type="project" value="UniProtKB-ARBA"/>
</dbReference>
<dbReference type="FunFam" id="3.40.50.300:FF:000593">
    <property type="entry name" value="DNA repair protein RAD50"/>
    <property type="match status" value="1"/>
</dbReference>
<dbReference type="GO" id="GO:0000794">
    <property type="term" value="C:condensed nuclear chromosome"/>
    <property type="evidence" value="ECO:0007669"/>
    <property type="project" value="TreeGrafter"/>
</dbReference>
<dbReference type="Gene3D" id="3.40.50.300">
    <property type="entry name" value="P-loop containing nucleotide triphosphate hydrolases"/>
    <property type="match status" value="1"/>
</dbReference>
<dbReference type="GO" id="GO:0051880">
    <property type="term" value="F:G-quadruplex DNA binding"/>
    <property type="evidence" value="ECO:0007669"/>
    <property type="project" value="TreeGrafter"/>
</dbReference>
<evidence type="ECO:0000256" key="18">
    <source>
        <dbReference type="ARBA" id="ARBA00049360"/>
    </source>
</evidence>
<evidence type="ECO:0000256" key="6">
    <source>
        <dbReference type="ARBA" id="ARBA00022454"/>
    </source>
</evidence>
<evidence type="ECO:0000256" key="11">
    <source>
        <dbReference type="ARBA" id="ARBA00022833"/>
    </source>
</evidence>
<comment type="similarity">
    <text evidence="4">Belongs to the SMC family. RAD50 subfamily.</text>
</comment>
<dbReference type="GO" id="GO:0030870">
    <property type="term" value="C:Mre11 complex"/>
    <property type="evidence" value="ECO:0007669"/>
    <property type="project" value="UniProtKB-ARBA"/>
</dbReference>
<keyword evidence="15" id="KW-0234">DNA repair</keyword>
<evidence type="ECO:0000256" key="3">
    <source>
        <dbReference type="ARBA" id="ARBA00004286"/>
    </source>
</evidence>
<evidence type="ECO:0000256" key="15">
    <source>
        <dbReference type="ARBA" id="ARBA00023204"/>
    </source>
</evidence>
<accession>A0A7S2TX56</accession>
<evidence type="ECO:0000256" key="8">
    <source>
        <dbReference type="ARBA" id="ARBA00022741"/>
    </source>
</evidence>
<comment type="cofactor">
    <cofactor evidence="1">
        <name>Zn(2+)</name>
        <dbReference type="ChEBI" id="CHEBI:29105"/>
    </cofactor>
</comment>
<dbReference type="GO" id="GO:0043047">
    <property type="term" value="F:single-stranded telomeric DNA binding"/>
    <property type="evidence" value="ECO:0007669"/>
    <property type="project" value="TreeGrafter"/>
</dbReference>
<dbReference type="GO" id="GO:0006302">
    <property type="term" value="P:double-strand break repair"/>
    <property type="evidence" value="ECO:0007669"/>
    <property type="project" value="UniProtKB-ARBA"/>
</dbReference>
<comment type="catalytic activity">
    <reaction evidence="18">
        <text>ATP + H2O = ADP + phosphate + H(+)</text>
        <dbReference type="Rhea" id="RHEA:13065"/>
        <dbReference type="ChEBI" id="CHEBI:15377"/>
        <dbReference type="ChEBI" id="CHEBI:15378"/>
        <dbReference type="ChEBI" id="CHEBI:30616"/>
        <dbReference type="ChEBI" id="CHEBI:43474"/>
        <dbReference type="ChEBI" id="CHEBI:456216"/>
    </reaction>
</comment>
<dbReference type="InterPro" id="IPR027417">
    <property type="entry name" value="P-loop_NTPase"/>
</dbReference>
<proteinExistence type="inferred from homology"/>
<gene>
    <name evidence="20" type="ORF">LSP00402_LOCUS16433</name>
</gene>
<evidence type="ECO:0000256" key="5">
    <source>
        <dbReference type="ARBA" id="ARBA00017893"/>
    </source>
</evidence>
<evidence type="ECO:0000256" key="16">
    <source>
        <dbReference type="ARBA" id="ARBA00023242"/>
    </source>
</evidence>
<dbReference type="GO" id="GO:0016787">
    <property type="term" value="F:hydrolase activity"/>
    <property type="evidence" value="ECO:0007669"/>
    <property type="project" value="UniProtKB-KW"/>
</dbReference>
<dbReference type="AlphaFoldDB" id="A0A7S2TX56"/>
<dbReference type="GO" id="GO:0007004">
    <property type="term" value="P:telomere maintenance via telomerase"/>
    <property type="evidence" value="ECO:0007669"/>
    <property type="project" value="TreeGrafter"/>
</dbReference>
<keyword evidence="6" id="KW-0158">Chromosome</keyword>
<dbReference type="GO" id="GO:0070192">
    <property type="term" value="P:chromosome organization involved in meiotic cell cycle"/>
    <property type="evidence" value="ECO:0007669"/>
    <property type="project" value="TreeGrafter"/>
</dbReference>
<dbReference type="GO" id="GO:0046872">
    <property type="term" value="F:metal ion binding"/>
    <property type="evidence" value="ECO:0007669"/>
    <property type="project" value="UniProtKB-KW"/>
</dbReference>
<keyword evidence="17" id="KW-0469">Meiosis</keyword>
<keyword evidence="13" id="KW-0460">Magnesium</keyword>
<dbReference type="PANTHER" id="PTHR18867">
    <property type="entry name" value="RAD50"/>
    <property type="match status" value="1"/>
</dbReference>
<dbReference type="GO" id="GO:0005524">
    <property type="term" value="F:ATP binding"/>
    <property type="evidence" value="ECO:0007669"/>
    <property type="project" value="UniProtKB-KW"/>
</dbReference>
<dbReference type="SUPFAM" id="SSF52540">
    <property type="entry name" value="P-loop containing nucleoside triphosphate hydrolases"/>
    <property type="match status" value="1"/>
</dbReference>
<reference evidence="20" key="1">
    <citation type="submission" date="2021-01" db="EMBL/GenBank/DDBJ databases">
        <authorList>
            <person name="Corre E."/>
            <person name="Pelletier E."/>
            <person name="Niang G."/>
            <person name="Scheremetjew M."/>
            <person name="Finn R."/>
            <person name="Kale V."/>
            <person name="Holt S."/>
            <person name="Cochrane G."/>
            <person name="Meng A."/>
            <person name="Brown T."/>
            <person name="Cohen L."/>
        </authorList>
    </citation>
    <scope>NUCLEOTIDE SEQUENCE</scope>
    <source>
        <strain evidence="20">CCMP622</strain>
    </source>
</reference>
<evidence type="ECO:0000256" key="9">
    <source>
        <dbReference type="ARBA" id="ARBA00022763"/>
    </source>
</evidence>
<dbReference type="Pfam" id="PF13558">
    <property type="entry name" value="SbcC_Walker_B"/>
    <property type="match status" value="1"/>
</dbReference>
<keyword evidence="8" id="KW-0547">Nucleotide-binding</keyword>
<dbReference type="PANTHER" id="PTHR18867:SF12">
    <property type="entry name" value="DNA REPAIR PROTEIN RAD50"/>
    <property type="match status" value="1"/>
</dbReference>
<keyword evidence="10" id="KW-0378">Hydrolase</keyword>
<evidence type="ECO:0000256" key="2">
    <source>
        <dbReference type="ARBA" id="ARBA00004123"/>
    </source>
</evidence>
<evidence type="ECO:0000256" key="12">
    <source>
        <dbReference type="ARBA" id="ARBA00022840"/>
    </source>
</evidence>
<organism evidence="20">
    <name type="scientific">Lotharella oceanica</name>
    <dbReference type="NCBI Taxonomy" id="641309"/>
    <lineage>
        <taxon>Eukaryota</taxon>
        <taxon>Sar</taxon>
        <taxon>Rhizaria</taxon>
        <taxon>Cercozoa</taxon>
        <taxon>Chlorarachniophyceae</taxon>
        <taxon>Lotharella</taxon>
    </lineage>
</organism>
<evidence type="ECO:0000256" key="10">
    <source>
        <dbReference type="ARBA" id="ARBA00022801"/>
    </source>
</evidence>